<organism evidence="7 8">
    <name type="scientific">Streptomyces melanosporofaciens</name>
    <dbReference type="NCBI Taxonomy" id="67327"/>
    <lineage>
        <taxon>Bacteria</taxon>
        <taxon>Bacillati</taxon>
        <taxon>Actinomycetota</taxon>
        <taxon>Actinomycetes</taxon>
        <taxon>Kitasatosporales</taxon>
        <taxon>Streptomycetaceae</taxon>
        <taxon>Streptomyces</taxon>
        <taxon>Streptomyces violaceusniger group</taxon>
    </lineage>
</organism>
<evidence type="ECO:0000256" key="2">
    <source>
        <dbReference type="ARBA" id="ARBA00022723"/>
    </source>
</evidence>
<protein>
    <submittedName>
        <fullName evidence="7">Citrate lyase subunit beta / citryl-CoA lyase</fullName>
    </submittedName>
</protein>
<feature type="binding site" evidence="4">
    <location>
        <position position="134"/>
    </location>
    <ligand>
        <name>substrate</name>
    </ligand>
</feature>
<evidence type="ECO:0000313" key="8">
    <source>
        <dbReference type="Proteomes" id="UP000198609"/>
    </source>
</evidence>
<dbReference type="GO" id="GO:0016829">
    <property type="term" value="F:lyase activity"/>
    <property type="evidence" value="ECO:0007669"/>
    <property type="project" value="UniProtKB-KW"/>
</dbReference>
<feature type="binding site" evidence="5">
    <location>
        <position position="134"/>
    </location>
    <ligand>
        <name>Mg(2+)</name>
        <dbReference type="ChEBI" id="CHEBI:18420"/>
    </ligand>
</feature>
<feature type="binding site" evidence="4">
    <location>
        <position position="70"/>
    </location>
    <ligand>
        <name>substrate</name>
    </ligand>
</feature>
<dbReference type="PANTHER" id="PTHR32308:SF10">
    <property type="entry name" value="CITRATE LYASE SUBUNIT BETA"/>
    <property type="match status" value="1"/>
</dbReference>
<name>A0A1H4I9K2_STRMJ</name>
<evidence type="ECO:0000256" key="5">
    <source>
        <dbReference type="PIRSR" id="PIRSR015582-2"/>
    </source>
</evidence>
<dbReference type="InterPro" id="IPR005000">
    <property type="entry name" value="Aldolase/citrate-lyase_domain"/>
</dbReference>
<comment type="cofactor">
    <cofactor evidence="1">
        <name>Mg(2+)</name>
        <dbReference type="ChEBI" id="CHEBI:18420"/>
    </cofactor>
</comment>
<evidence type="ECO:0000256" key="4">
    <source>
        <dbReference type="PIRSR" id="PIRSR015582-1"/>
    </source>
</evidence>
<feature type="domain" description="HpcH/HpaI aldolase/citrate lyase" evidence="6">
    <location>
        <begin position="9"/>
        <end position="228"/>
    </location>
</feature>
<evidence type="ECO:0000256" key="3">
    <source>
        <dbReference type="ARBA" id="ARBA00022842"/>
    </source>
</evidence>
<gene>
    <name evidence="7" type="ORF">SAMN04490356_0212</name>
</gene>
<keyword evidence="8" id="KW-1185">Reference proteome</keyword>
<reference evidence="8" key="1">
    <citation type="submission" date="2016-10" db="EMBL/GenBank/DDBJ databases">
        <authorList>
            <person name="Varghese N."/>
            <person name="Submissions S."/>
        </authorList>
    </citation>
    <scope>NUCLEOTIDE SEQUENCE [LARGE SCALE GENOMIC DNA]</scope>
    <source>
        <strain evidence="8">DSM 40318</strain>
    </source>
</reference>
<dbReference type="GO" id="GO:0000287">
    <property type="term" value="F:magnesium ion binding"/>
    <property type="evidence" value="ECO:0007669"/>
    <property type="project" value="TreeGrafter"/>
</dbReference>
<dbReference type="AlphaFoldDB" id="A0A1H4I9K2"/>
<dbReference type="Proteomes" id="UP000198609">
    <property type="component" value="Unassembled WGS sequence"/>
</dbReference>
<keyword evidence="3 5" id="KW-0460">Magnesium</keyword>
<dbReference type="InterPro" id="IPR040442">
    <property type="entry name" value="Pyrv_kinase-like_dom_sf"/>
</dbReference>
<dbReference type="EMBL" id="FNST01000001">
    <property type="protein sequence ID" value="SEB30406.1"/>
    <property type="molecule type" value="Genomic_DNA"/>
</dbReference>
<dbReference type="GO" id="GO:0006107">
    <property type="term" value="P:oxaloacetate metabolic process"/>
    <property type="evidence" value="ECO:0007669"/>
    <property type="project" value="TreeGrafter"/>
</dbReference>
<evidence type="ECO:0000313" key="7">
    <source>
        <dbReference type="EMBL" id="SEB30406.1"/>
    </source>
</evidence>
<proteinExistence type="predicted"/>
<feature type="binding site" evidence="5">
    <location>
        <position position="161"/>
    </location>
    <ligand>
        <name>Mg(2+)</name>
        <dbReference type="ChEBI" id="CHEBI:18420"/>
    </ligand>
</feature>
<dbReference type="Pfam" id="PF03328">
    <property type="entry name" value="HpcH_HpaI"/>
    <property type="match status" value="1"/>
</dbReference>
<dbReference type="PIRSF" id="PIRSF015582">
    <property type="entry name" value="Cit_lyase_B"/>
    <property type="match status" value="1"/>
</dbReference>
<dbReference type="PANTHER" id="PTHR32308">
    <property type="entry name" value="LYASE BETA SUBUNIT, PUTATIVE (AFU_ORTHOLOGUE AFUA_4G13030)-RELATED"/>
    <property type="match status" value="1"/>
</dbReference>
<dbReference type="InterPro" id="IPR015813">
    <property type="entry name" value="Pyrv/PenolPyrv_kinase-like_dom"/>
</dbReference>
<keyword evidence="2 5" id="KW-0479">Metal-binding</keyword>
<dbReference type="RefSeq" id="WP_093459633.1">
    <property type="nucleotide sequence ID" value="NZ_FNST01000001.1"/>
</dbReference>
<sequence length="295" mass="31631">MSAHSTPRRSCLSVPADDPRKVAKAASLAVDEIVLDLEDAVAAERKADARQALGTAFAGTAWRAPSVAVRVNAPRTPWAHLDLMACARIDLPLTTVVVPKVESAGDVEFVDRLLDGAEREAGRSGPIGIQALVETAEGLQRLPEIAAASPRLRTLILGYADLAASLGRRSADTDTWLPAQEALLWAARRHGLQALDGPYLGLTADERFEAAVRRARDLGFDGKWAIHPRQVPTVTAAFSPSDEEVAWARQIIDALDHRTGRRKAGAVAVDGQMVDEAVVVRARRVLANAKELSTP</sequence>
<keyword evidence="7" id="KW-0456">Lyase</keyword>
<dbReference type="InterPro" id="IPR011206">
    <property type="entry name" value="Citrate_lyase_beta/mcl1/mcl2"/>
</dbReference>
<dbReference type="SUPFAM" id="SSF51621">
    <property type="entry name" value="Phosphoenolpyruvate/pyruvate domain"/>
    <property type="match status" value="1"/>
</dbReference>
<evidence type="ECO:0000259" key="6">
    <source>
        <dbReference type="Pfam" id="PF03328"/>
    </source>
</evidence>
<dbReference type="Gene3D" id="3.20.20.60">
    <property type="entry name" value="Phosphoenolpyruvate-binding domains"/>
    <property type="match status" value="1"/>
</dbReference>
<accession>A0A1H4I9K2</accession>
<evidence type="ECO:0000256" key="1">
    <source>
        <dbReference type="ARBA" id="ARBA00001946"/>
    </source>
</evidence>